<dbReference type="GO" id="GO:0005829">
    <property type="term" value="C:cytosol"/>
    <property type="evidence" value="ECO:0007669"/>
    <property type="project" value="TreeGrafter"/>
</dbReference>
<evidence type="ECO:0000313" key="2">
    <source>
        <dbReference type="EMBL" id="RWY40052.1"/>
    </source>
</evidence>
<dbReference type="InterPro" id="IPR050523">
    <property type="entry name" value="AKR_Detox_Biosynth"/>
</dbReference>
<dbReference type="Proteomes" id="UP000287168">
    <property type="component" value="Unassembled WGS sequence"/>
</dbReference>
<name>A0A444MA40_9RHOB</name>
<dbReference type="SUPFAM" id="SSF51430">
    <property type="entry name" value="NAD(P)-linked oxidoreductase"/>
    <property type="match status" value="1"/>
</dbReference>
<gene>
    <name evidence="2" type="ORF">EP867_12340</name>
</gene>
<dbReference type="AlphaFoldDB" id="A0A444MA40"/>
<dbReference type="EMBL" id="SBLC01000017">
    <property type="protein sequence ID" value="RWY40052.1"/>
    <property type="molecule type" value="Genomic_DNA"/>
</dbReference>
<proteinExistence type="predicted"/>
<evidence type="ECO:0000259" key="1">
    <source>
        <dbReference type="Pfam" id="PF00248"/>
    </source>
</evidence>
<dbReference type="PANTHER" id="PTHR43364">
    <property type="entry name" value="NADH-SPECIFIC METHYLGLYOXAL REDUCTASE-RELATED"/>
    <property type="match status" value="1"/>
</dbReference>
<dbReference type="CDD" id="cd19081">
    <property type="entry name" value="AKR_AKR9C1"/>
    <property type="match status" value="1"/>
</dbReference>
<dbReference type="PANTHER" id="PTHR43364:SF6">
    <property type="entry name" value="OXIDOREDUCTASE-RELATED"/>
    <property type="match status" value="1"/>
</dbReference>
<reference evidence="2 3" key="1">
    <citation type="journal article" date="2015" name="Int. J. Syst. Evol. Microbiol.">
        <title>Gemmobacter intermedius sp. nov., isolated from a white stork (Ciconia ciconia).</title>
        <authorList>
            <person name="Kampfer P."/>
            <person name="Jerzak L."/>
            <person name="Wilharm G."/>
            <person name="Golke J."/>
            <person name="Busse H.J."/>
            <person name="Glaeser S.P."/>
        </authorList>
    </citation>
    <scope>NUCLEOTIDE SEQUENCE [LARGE SCALE GENOMIC DNA]</scope>
    <source>
        <strain evidence="2 3">119/4</strain>
    </source>
</reference>
<dbReference type="InterPro" id="IPR023210">
    <property type="entry name" value="NADP_OxRdtase_dom"/>
</dbReference>
<dbReference type="Gene3D" id="3.20.20.100">
    <property type="entry name" value="NADP-dependent oxidoreductase domain"/>
    <property type="match status" value="1"/>
</dbReference>
<dbReference type="InterPro" id="IPR020471">
    <property type="entry name" value="AKR"/>
</dbReference>
<feature type="domain" description="NADP-dependent oxidoreductase" evidence="1">
    <location>
        <begin position="17"/>
        <end position="310"/>
    </location>
</feature>
<dbReference type="InterPro" id="IPR036812">
    <property type="entry name" value="NAD(P)_OxRdtase_dom_sf"/>
</dbReference>
<comment type="caution">
    <text evidence="2">The sequence shown here is derived from an EMBL/GenBank/DDBJ whole genome shotgun (WGS) entry which is preliminary data.</text>
</comment>
<dbReference type="GO" id="GO:0016491">
    <property type="term" value="F:oxidoreductase activity"/>
    <property type="evidence" value="ECO:0007669"/>
    <property type="project" value="InterPro"/>
</dbReference>
<accession>A0A444MA40</accession>
<dbReference type="PRINTS" id="PR00069">
    <property type="entry name" value="ALDKETRDTASE"/>
</dbReference>
<dbReference type="OrthoDB" id="9803483at2"/>
<protein>
    <submittedName>
        <fullName evidence="2">Aldo/keto reductase</fullName>
    </submittedName>
</protein>
<keyword evidence="3" id="KW-1185">Reference proteome</keyword>
<organism evidence="2 3">
    <name type="scientific">Falsigemmobacter intermedius</name>
    <dbReference type="NCBI Taxonomy" id="1553448"/>
    <lineage>
        <taxon>Bacteria</taxon>
        <taxon>Pseudomonadati</taxon>
        <taxon>Pseudomonadota</taxon>
        <taxon>Alphaproteobacteria</taxon>
        <taxon>Rhodobacterales</taxon>
        <taxon>Paracoccaceae</taxon>
        <taxon>Falsigemmobacter</taxon>
    </lineage>
</organism>
<dbReference type="RefSeq" id="WP_128489657.1">
    <property type="nucleotide sequence ID" value="NZ_JBHLXB010000022.1"/>
</dbReference>
<sequence>MDQRSVGRSALTIAPFILGTNTAGWTADQATSFDIFDAFTDQGFGAFDTADVYSRWVPGNDSESERILGRWMKARGNRDRVQIFTKVGMDLGEDGKGLSAAHIERAVEASLTRLQTDYIDLYQSHLFDAAVPQQETLTAYDRLIRAGKVRAIGCSNFDATQLGEALSLSGAEGLPRYETVQNEYNLRTRHKYEGDLQDLMLSQGLSLIPFYSLSAGFLTGKYRTEADLGQSPRGNSVSRYLNDDGLRVLAAMDQVTAERGVSHAALAMAWLLHQPGVLAPLASVTSVAQLTTLLGGVRLTLSAEELSLLDLKGL</sequence>
<dbReference type="Pfam" id="PF00248">
    <property type="entry name" value="Aldo_ket_red"/>
    <property type="match status" value="1"/>
</dbReference>
<evidence type="ECO:0000313" key="3">
    <source>
        <dbReference type="Proteomes" id="UP000287168"/>
    </source>
</evidence>